<evidence type="ECO:0000256" key="7">
    <source>
        <dbReference type="ARBA" id="ARBA00023237"/>
    </source>
</evidence>
<evidence type="ECO:0000256" key="4">
    <source>
        <dbReference type="ARBA" id="ARBA00022692"/>
    </source>
</evidence>
<dbReference type="Pfam" id="PF00593">
    <property type="entry name" value="TonB_dep_Rec_b-barrel"/>
    <property type="match status" value="1"/>
</dbReference>
<dbReference type="SUPFAM" id="SSF49464">
    <property type="entry name" value="Carboxypeptidase regulatory domain-like"/>
    <property type="match status" value="1"/>
</dbReference>
<dbReference type="FunFam" id="2.60.40.1120:FF:000003">
    <property type="entry name" value="Outer membrane protein Omp121"/>
    <property type="match status" value="1"/>
</dbReference>
<evidence type="ECO:0000313" key="13">
    <source>
        <dbReference type="EMBL" id="EFA92301.1"/>
    </source>
</evidence>
<dbReference type="NCBIfam" id="TIGR04057">
    <property type="entry name" value="SusC_RagA_signa"/>
    <property type="match status" value="1"/>
</dbReference>
<sequence length="1061" mass="119239">MKSKQGSKLYLLLSVSLFSISPSAYATVDTGQGKNTIDKAVLKNETRQSLTISDLQQDNNQLVKGTIVDVNGEPIIGATIKVAGSNEGTVSDIDGNFQINASLQGKLQISYVGYIEQEINIQGRKNLQITLKEDKKILDEVVVIGYGTTTRRSITGAVDQVKSDILENKPVANVTQALQGAAPNLIIQRKSYNPNGENTNLNVRGISTTNSNSPLIVIDGLVTNEGSLNDLNPNDIENISILKDAGAAAIYGSRSSNGVILVTTKKGRVNEPTRVRLNTAVGWEDPDILFTPVKGYQNATLKNLALTNSGMTPEFTPAQIRDLYEHRDEENWFMNQIFRTALQQSHNLSVSGGSQKTTYMVSLGYYDQESNYVGNDAFGIQRYNLRSNITTEVGRFKIQALLAFTRNNSVSTTGGSLEIDATRVPPYYYNQLKSNGKYLLNSYLTEFTPLGNLEAGGTNKYRNNDFVANLNAEYKIIDGLKLRGVFGVDVAGQSRYTRTLRVPYYYSADQEKPSRYGNDKNYTENWNYDSYMINTQLLLDYNKSFGNNNVSALLGVTNESETGRGNQVRIDYANADLGTSASDKAEITTSNGSHVFPEDMRRTSITSVLGRLAYNYRERYYAEINFRYDGSSKFAKDYRWGFFPSLSLGWRISDEQWMKNYQEHVGDLKVRGSYGVLGNQTIGIYDRYTIYNMFNNTYAYNNKEVTGAGFVLGTDKLKWERTRTFNVGFDATFFKNNLTVSFDYFNKRTVDILMKPVVPSVYGTVQNMDNLGEVSNRGWELALNYRLQSGDFVHNFMANIGDNFNKLEKFPNEEQITQADEIYILKRVGVPLGSYYGYRTDGFFKSYEEIEASALPVGLTVQPGDNKYVDRNNDGIIDPKDRFILGNAFPRYTFGFNYAVAWKGLDFSLFAQGVGKRDMVVRGELLEPFHSNYSYVIFKHQLDYWTPTHTDAKYPRLSAPGSTSTANNFRLGSDMYLLNGAYLRLKNITLGYTLPKAWTDKMSMQKLRVYVTGQNLFTFSSCSFIDPESSEFNNQMRNGGANSGRNYPTLKYYGFGLDIEF</sequence>
<dbReference type="InterPro" id="IPR000531">
    <property type="entry name" value="Beta-barrel_TonB"/>
</dbReference>
<dbReference type="InterPro" id="IPR036942">
    <property type="entry name" value="Beta-barrel_TonB_sf"/>
</dbReference>
<dbReference type="AlphaFoldDB" id="D1W5A0"/>
<dbReference type="STRING" id="679190.HMPREF0650_0765"/>
<feature type="domain" description="TonB-dependent receptor plug" evidence="12">
    <location>
        <begin position="151"/>
        <end position="259"/>
    </location>
</feature>
<dbReference type="InterPro" id="IPR037066">
    <property type="entry name" value="Plug_dom_sf"/>
</dbReference>
<gene>
    <name evidence="13" type="ORF">HMPREF0650_0765</name>
</gene>
<dbReference type="eggNOG" id="COG1629">
    <property type="taxonomic scope" value="Bacteria"/>
</dbReference>
<dbReference type="RefSeq" id="WP_004348867.1">
    <property type="nucleotide sequence ID" value="NZ_ADEG01000045.1"/>
</dbReference>
<dbReference type="InterPro" id="IPR023996">
    <property type="entry name" value="TonB-dep_OMP_SusC/RagA"/>
</dbReference>
<keyword evidence="10" id="KW-0732">Signal</keyword>
<dbReference type="Pfam" id="PF13715">
    <property type="entry name" value="CarbopepD_reg_2"/>
    <property type="match status" value="1"/>
</dbReference>
<evidence type="ECO:0000256" key="5">
    <source>
        <dbReference type="ARBA" id="ARBA00023077"/>
    </source>
</evidence>
<comment type="similarity">
    <text evidence="8 9">Belongs to the TonB-dependent receptor family.</text>
</comment>
<dbReference type="SUPFAM" id="SSF56935">
    <property type="entry name" value="Porins"/>
    <property type="match status" value="1"/>
</dbReference>
<evidence type="ECO:0000256" key="3">
    <source>
        <dbReference type="ARBA" id="ARBA00022452"/>
    </source>
</evidence>
<feature type="chain" id="PRO_5003025660" evidence="10">
    <location>
        <begin position="27"/>
        <end position="1061"/>
    </location>
</feature>
<dbReference type="InterPro" id="IPR008969">
    <property type="entry name" value="CarboxyPept-like_regulatory"/>
</dbReference>
<keyword evidence="7 8" id="KW-0998">Cell outer membrane</keyword>
<reference evidence="13 14" key="1">
    <citation type="submission" date="2009-12" db="EMBL/GenBank/DDBJ databases">
        <title>Genome Sequence of Prevotella buccalis ATCC 35310.</title>
        <authorList>
            <person name="Durkin A.S."/>
            <person name="Madupu R."/>
            <person name="Torralba M."/>
            <person name="Methe B."/>
            <person name="Sutton G."/>
            <person name="Strausberg R.L."/>
            <person name="Nelson K.E."/>
        </authorList>
    </citation>
    <scope>NUCLEOTIDE SEQUENCE [LARGE SCALE GENOMIC DNA]</scope>
    <source>
        <strain evidence="13 14">ATCC 35310</strain>
    </source>
</reference>
<keyword evidence="3 8" id="KW-1134">Transmembrane beta strand</keyword>
<dbReference type="EMBL" id="ADEG01000045">
    <property type="protein sequence ID" value="EFA92301.1"/>
    <property type="molecule type" value="Genomic_DNA"/>
</dbReference>
<dbReference type="NCBIfam" id="TIGR04056">
    <property type="entry name" value="OMP_RagA_SusC"/>
    <property type="match status" value="1"/>
</dbReference>
<dbReference type="InterPro" id="IPR039426">
    <property type="entry name" value="TonB-dep_rcpt-like"/>
</dbReference>
<organism evidence="13 14">
    <name type="scientific">Hoylesella buccalis ATCC 35310</name>
    <dbReference type="NCBI Taxonomy" id="679190"/>
    <lineage>
        <taxon>Bacteria</taxon>
        <taxon>Pseudomonadati</taxon>
        <taxon>Bacteroidota</taxon>
        <taxon>Bacteroidia</taxon>
        <taxon>Bacteroidales</taxon>
        <taxon>Prevotellaceae</taxon>
        <taxon>Hoylesella</taxon>
    </lineage>
</organism>
<feature type="domain" description="TonB-dependent receptor-like beta-barrel" evidence="11">
    <location>
        <begin position="434"/>
        <end position="1016"/>
    </location>
</feature>
<dbReference type="Proteomes" id="UP000005283">
    <property type="component" value="Unassembled WGS sequence"/>
</dbReference>
<dbReference type="Gene3D" id="2.170.130.10">
    <property type="entry name" value="TonB-dependent receptor, plug domain"/>
    <property type="match status" value="1"/>
</dbReference>
<feature type="signal peptide" evidence="10">
    <location>
        <begin position="1"/>
        <end position="26"/>
    </location>
</feature>
<evidence type="ECO:0000313" key="14">
    <source>
        <dbReference type="Proteomes" id="UP000005283"/>
    </source>
</evidence>
<dbReference type="Pfam" id="PF07715">
    <property type="entry name" value="Plug"/>
    <property type="match status" value="1"/>
</dbReference>
<proteinExistence type="inferred from homology"/>
<evidence type="ECO:0000256" key="1">
    <source>
        <dbReference type="ARBA" id="ARBA00004571"/>
    </source>
</evidence>
<evidence type="ECO:0000256" key="9">
    <source>
        <dbReference type="RuleBase" id="RU003357"/>
    </source>
</evidence>
<accession>D1W5A0</accession>
<comment type="subcellular location">
    <subcellularLocation>
        <location evidence="1 8">Cell outer membrane</location>
        <topology evidence="1 8">Multi-pass membrane protein</topology>
    </subcellularLocation>
</comment>
<dbReference type="Gene3D" id="2.60.40.1120">
    <property type="entry name" value="Carboxypeptidase-like, regulatory domain"/>
    <property type="match status" value="1"/>
</dbReference>
<keyword evidence="6 8" id="KW-0472">Membrane</keyword>
<evidence type="ECO:0000259" key="12">
    <source>
        <dbReference type="Pfam" id="PF07715"/>
    </source>
</evidence>
<evidence type="ECO:0000256" key="8">
    <source>
        <dbReference type="PROSITE-ProRule" id="PRU01360"/>
    </source>
</evidence>
<keyword evidence="5 9" id="KW-0798">TonB box</keyword>
<evidence type="ECO:0000259" key="11">
    <source>
        <dbReference type="Pfam" id="PF00593"/>
    </source>
</evidence>
<dbReference type="PROSITE" id="PS52016">
    <property type="entry name" value="TONB_DEPENDENT_REC_3"/>
    <property type="match status" value="1"/>
</dbReference>
<evidence type="ECO:0000256" key="2">
    <source>
        <dbReference type="ARBA" id="ARBA00022448"/>
    </source>
</evidence>
<name>D1W5A0_9BACT</name>
<dbReference type="Gene3D" id="2.40.170.20">
    <property type="entry name" value="TonB-dependent receptor, beta-barrel domain"/>
    <property type="match status" value="1"/>
</dbReference>
<protein>
    <submittedName>
        <fullName evidence="13">TonB-linked outer membrane protein, SusC/RagA family</fullName>
    </submittedName>
</protein>
<keyword evidence="14" id="KW-1185">Reference proteome</keyword>
<keyword evidence="2 8" id="KW-0813">Transport</keyword>
<dbReference type="GO" id="GO:0009279">
    <property type="term" value="C:cell outer membrane"/>
    <property type="evidence" value="ECO:0007669"/>
    <property type="project" value="UniProtKB-SubCell"/>
</dbReference>
<evidence type="ECO:0000256" key="10">
    <source>
        <dbReference type="SAM" id="SignalP"/>
    </source>
</evidence>
<keyword evidence="4 8" id="KW-0812">Transmembrane</keyword>
<dbReference type="InterPro" id="IPR023997">
    <property type="entry name" value="TonB-dep_OMP_SusC/RagA_CS"/>
</dbReference>
<comment type="caution">
    <text evidence="13">The sequence shown here is derived from an EMBL/GenBank/DDBJ whole genome shotgun (WGS) entry which is preliminary data.</text>
</comment>
<dbReference type="InterPro" id="IPR012910">
    <property type="entry name" value="Plug_dom"/>
</dbReference>
<evidence type="ECO:0000256" key="6">
    <source>
        <dbReference type="ARBA" id="ARBA00023136"/>
    </source>
</evidence>